<evidence type="ECO:0000313" key="1">
    <source>
        <dbReference type="EMBL" id="QNO53275.1"/>
    </source>
</evidence>
<protein>
    <submittedName>
        <fullName evidence="1">Uncharacterized protein</fullName>
    </submittedName>
</protein>
<proteinExistence type="predicted"/>
<accession>A0A7G9YZ41</accession>
<dbReference type="AlphaFoldDB" id="A0A7G9YZ41"/>
<name>A0A7G9YZ41_9EURY</name>
<organism evidence="1">
    <name type="scientific">Candidatus Methanophagaceae archaeon ANME-1 ERB6</name>
    <dbReference type="NCBI Taxonomy" id="2759912"/>
    <lineage>
        <taxon>Archaea</taxon>
        <taxon>Methanobacteriati</taxon>
        <taxon>Methanobacteriota</taxon>
        <taxon>Stenosarchaea group</taxon>
        <taxon>Methanomicrobia</taxon>
        <taxon>Candidatus Methanophagales</taxon>
        <taxon>Candidatus Methanophagaceae</taxon>
    </lineage>
</organism>
<reference evidence="1" key="1">
    <citation type="submission" date="2020-06" db="EMBL/GenBank/DDBJ databases">
        <title>Unique genomic features of the anaerobic methanotrophic archaea.</title>
        <authorList>
            <person name="Chadwick G.L."/>
            <person name="Skennerton C.T."/>
            <person name="Laso-Perez R."/>
            <person name="Leu A.O."/>
            <person name="Speth D.R."/>
            <person name="Yu H."/>
            <person name="Morgan-Lang C."/>
            <person name="Hatzenpichler R."/>
            <person name="Goudeau D."/>
            <person name="Malmstrom R."/>
            <person name="Brazelton W.J."/>
            <person name="Woyke T."/>
            <person name="Hallam S.J."/>
            <person name="Tyson G.W."/>
            <person name="Wegener G."/>
            <person name="Boetius A."/>
            <person name="Orphan V."/>
        </authorList>
    </citation>
    <scope>NUCLEOTIDE SEQUENCE</scope>
</reference>
<gene>
    <name evidence="1" type="ORF">BKBCGLBC_00036</name>
</gene>
<dbReference type="EMBL" id="MT631535">
    <property type="protein sequence ID" value="QNO53275.1"/>
    <property type="molecule type" value="Genomic_DNA"/>
</dbReference>
<sequence length="65" mass="7432">MGAGIGVPLSFAGYYFATSLMKKKPEVRDFVIGTYPLNAYPDSWDFVVDNYDIILKSIWHSQKRL</sequence>